<organism evidence="2 3">
    <name type="scientific">Clostridium putrefaciens</name>
    <dbReference type="NCBI Taxonomy" id="99675"/>
    <lineage>
        <taxon>Bacteria</taxon>
        <taxon>Bacillati</taxon>
        <taxon>Bacillota</taxon>
        <taxon>Clostridia</taxon>
        <taxon>Eubacteriales</taxon>
        <taxon>Clostridiaceae</taxon>
        <taxon>Clostridium</taxon>
    </lineage>
</organism>
<dbReference type="PANTHER" id="PTHR36833">
    <property type="entry name" value="SLR0610 PROTEIN-RELATED"/>
    <property type="match status" value="1"/>
</dbReference>
<dbReference type="Proteomes" id="UP000254664">
    <property type="component" value="Unassembled WGS sequence"/>
</dbReference>
<gene>
    <name evidence="2" type="ORF">NCTC9836_01082</name>
</gene>
<name>A0A381J662_9CLOT</name>
<dbReference type="Pfam" id="PF06182">
    <property type="entry name" value="ABC2_membrane_6"/>
    <property type="match status" value="1"/>
</dbReference>
<accession>A0A381J662</accession>
<dbReference type="OrthoDB" id="9788195at2"/>
<dbReference type="AlphaFoldDB" id="A0A381J662"/>
<dbReference type="RefSeq" id="WP_115640810.1">
    <property type="nucleotide sequence ID" value="NZ_UFWZ01000001.1"/>
</dbReference>
<sequence>MGVKKVLYNIRIVFALVKYNFKNLTNYRKDFLIGLFMVIINMAISLSYIEILYNNITNIANWSKYEIMLIYAIASLNMSIYSILYGNYRNLKRYIFNGELEMMLTKPLDIVLHLRMREVSIQPLVNIIVYITLFFFCLKELNKSITFIILLKMVGLSILGVLFIASIALTSLSVLFYTRYTYTPYDSIMTTLDLTNYPINIFPEVVKNMVMTVFPIVLIGYLPANTILLKDNVVINNIVIIIILIYYFISKLIFKTSIKRYDGLGN</sequence>
<feature type="transmembrane region" description="Helical" evidence="1">
    <location>
        <begin position="150"/>
        <end position="177"/>
    </location>
</feature>
<protein>
    <submittedName>
        <fullName evidence="2">ABC transporter permease</fullName>
    </submittedName>
</protein>
<dbReference type="PANTHER" id="PTHR36833:SF1">
    <property type="entry name" value="INTEGRAL MEMBRANE TRANSPORT PROTEIN"/>
    <property type="match status" value="1"/>
</dbReference>
<feature type="transmembrane region" description="Helical" evidence="1">
    <location>
        <begin position="31"/>
        <end position="53"/>
    </location>
</feature>
<feature type="transmembrane region" description="Helical" evidence="1">
    <location>
        <begin position="119"/>
        <end position="138"/>
    </location>
</feature>
<feature type="transmembrane region" description="Helical" evidence="1">
    <location>
        <begin position="234"/>
        <end position="254"/>
    </location>
</feature>
<proteinExistence type="predicted"/>
<feature type="transmembrane region" description="Helical" evidence="1">
    <location>
        <begin position="197"/>
        <end position="222"/>
    </location>
</feature>
<feature type="transmembrane region" description="Helical" evidence="1">
    <location>
        <begin position="65"/>
        <end position="84"/>
    </location>
</feature>
<dbReference type="InterPro" id="IPR010390">
    <property type="entry name" value="ABC-2_transporter-like"/>
</dbReference>
<keyword evidence="3" id="KW-1185">Reference proteome</keyword>
<keyword evidence="1" id="KW-0812">Transmembrane</keyword>
<keyword evidence="1" id="KW-1133">Transmembrane helix</keyword>
<evidence type="ECO:0000313" key="2">
    <source>
        <dbReference type="EMBL" id="SUY46774.1"/>
    </source>
</evidence>
<evidence type="ECO:0000313" key="3">
    <source>
        <dbReference type="Proteomes" id="UP000254664"/>
    </source>
</evidence>
<dbReference type="EMBL" id="UFWZ01000001">
    <property type="protein sequence ID" value="SUY46774.1"/>
    <property type="molecule type" value="Genomic_DNA"/>
</dbReference>
<keyword evidence="1" id="KW-0472">Membrane</keyword>
<evidence type="ECO:0000256" key="1">
    <source>
        <dbReference type="SAM" id="Phobius"/>
    </source>
</evidence>
<reference evidence="2 3" key="1">
    <citation type="submission" date="2018-06" db="EMBL/GenBank/DDBJ databases">
        <authorList>
            <consortium name="Pathogen Informatics"/>
            <person name="Doyle S."/>
        </authorList>
    </citation>
    <scope>NUCLEOTIDE SEQUENCE [LARGE SCALE GENOMIC DNA]</scope>
    <source>
        <strain evidence="2 3">NCTC9836</strain>
    </source>
</reference>